<dbReference type="NCBIfam" id="TIGR01710">
    <property type="entry name" value="typeII_sec_gspG"/>
    <property type="match status" value="1"/>
</dbReference>
<organism evidence="14 15">
    <name type="scientific">Mixta theicola</name>
    <dbReference type="NCBI Taxonomy" id="1458355"/>
    <lineage>
        <taxon>Bacteria</taxon>
        <taxon>Pseudomonadati</taxon>
        <taxon>Pseudomonadota</taxon>
        <taxon>Gammaproteobacteria</taxon>
        <taxon>Enterobacterales</taxon>
        <taxon>Erwiniaceae</taxon>
        <taxon>Mixta</taxon>
    </lineage>
</organism>
<evidence type="ECO:0000313" key="14">
    <source>
        <dbReference type="EMBL" id="PNS12303.1"/>
    </source>
</evidence>
<comment type="similarity">
    <text evidence="2">Belongs to the GSP G family.</text>
</comment>
<proteinExistence type="inferred from homology"/>
<evidence type="ECO:0000259" key="13">
    <source>
        <dbReference type="Pfam" id="PF08334"/>
    </source>
</evidence>
<comment type="function">
    <text evidence="11">Core component of the type II secretion system required for the energy-dependent secretion of extracellular factors such as proteases and toxins from the periplasm. Pseudopilin (pilin-like) protein that polymerizes to form the pseudopilus. Further polymerization triggers pseudopilus growth.</text>
</comment>
<keyword evidence="7" id="KW-0997">Cell inner membrane</keyword>
<name>A0A2K1QBA4_9GAMM</name>
<dbReference type="PANTHER" id="PTHR30093">
    <property type="entry name" value="GENERAL SECRETION PATHWAY PROTEIN G"/>
    <property type="match status" value="1"/>
</dbReference>
<dbReference type="GO" id="GO:0005886">
    <property type="term" value="C:plasma membrane"/>
    <property type="evidence" value="ECO:0007669"/>
    <property type="project" value="UniProtKB-SubCell"/>
</dbReference>
<accession>A0A2K1QBA4</accession>
<keyword evidence="5" id="KW-1003">Cell membrane</keyword>
<protein>
    <recommendedName>
        <fullName evidence="4">Type II secretion system core protein G</fullName>
    </recommendedName>
</protein>
<evidence type="ECO:0000256" key="6">
    <source>
        <dbReference type="ARBA" id="ARBA00022481"/>
    </source>
</evidence>
<comment type="subunit">
    <text evidence="3">Type II secretion system is composed of four main components: the outer membrane complex, the inner membrane complex, the cytoplasmic secretion ATPase and the periplasm-spanning pseudopilus. Forms homomultimers.</text>
</comment>
<keyword evidence="15" id="KW-1185">Reference proteome</keyword>
<evidence type="ECO:0000256" key="12">
    <source>
        <dbReference type="SAM" id="Phobius"/>
    </source>
</evidence>
<gene>
    <name evidence="14" type="primary">gspG</name>
    <name evidence="14" type="ORF">COO59_07315</name>
</gene>
<dbReference type="GO" id="GO:0015627">
    <property type="term" value="C:type II protein secretion system complex"/>
    <property type="evidence" value="ECO:0007669"/>
    <property type="project" value="InterPro"/>
</dbReference>
<evidence type="ECO:0000256" key="7">
    <source>
        <dbReference type="ARBA" id="ARBA00022519"/>
    </source>
</evidence>
<dbReference type="Proteomes" id="UP000236345">
    <property type="component" value="Unassembled WGS sequence"/>
</dbReference>
<dbReference type="PANTHER" id="PTHR30093:SF44">
    <property type="entry name" value="TYPE II SECRETION SYSTEM CORE PROTEIN G"/>
    <property type="match status" value="1"/>
</dbReference>
<comment type="caution">
    <text evidence="14">The sequence shown here is derived from an EMBL/GenBank/DDBJ whole genome shotgun (WGS) entry which is preliminary data.</text>
</comment>
<evidence type="ECO:0000256" key="9">
    <source>
        <dbReference type="ARBA" id="ARBA00022989"/>
    </source>
</evidence>
<keyword evidence="8 12" id="KW-0812">Transmembrane</keyword>
<dbReference type="Gene3D" id="3.30.700.10">
    <property type="entry name" value="Glycoprotein, Type 4 Pilin"/>
    <property type="match status" value="1"/>
</dbReference>
<dbReference type="SUPFAM" id="SSF54523">
    <property type="entry name" value="Pili subunits"/>
    <property type="match status" value="1"/>
</dbReference>
<sequence length="149" mass="16912">MKCRREQNRSAQRGFTLLEIMVVIVILGLLASLTIPRLMGSKQKADIQKARSDIATLENALDMYKLDNYRYPTSEQGLNALVKEPTSEPLPKNYRAEGYIRRLPQDPWGNDYQLLNPGEHSAIDIFSFGPGGEMQPEQFIGNWPDENSN</sequence>
<keyword evidence="9 12" id="KW-1133">Transmembrane helix</keyword>
<evidence type="ECO:0000256" key="10">
    <source>
        <dbReference type="ARBA" id="ARBA00023136"/>
    </source>
</evidence>
<evidence type="ECO:0000256" key="4">
    <source>
        <dbReference type="ARBA" id="ARBA00020042"/>
    </source>
</evidence>
<evidence type="ECO:0000256" key="8">
    <source>
        <dbReference type="ARBA" id="ARBA00022692"/>
    </source>
</evidence>
<dbReference type="InterPro" id="IPR012902">
    <property type="entry name" value="N_methyl_site"/>
</dbReference>
<dbReference type="PRINTS" id="PR00813">
    <property type="entry name" value="BCTERIALGSPG"/>
</dbReference>
<dbReference type="EMBL" id="NWUO01000004">
    <property type="protein sequence ID" value="PNS12303.1"/>
    <property type="molecule type" value="Genomic_DNA"/>
</dbReference>
<evidence type="ECO:0000256" key="5">
    <source>
        <dbReference type="ARBA" id="ARBA00022475"/>
    </source>
</evidence>
<reference evidence="15" key="1">
    <citation type="submission" date="2017-09" db="EMBL/GenBank/DDBJ databases">
        <authorList>
            <person name="Palmer M."/>
            <person name="Steenkamp E.T."/>
            <person name="Coetzee M.P."/>
            <person name="Avontuur J.R."/>
            <person name="Van Zyl E."/>
            <person name="Chan W.-Y."/>
            <person name="Blom J."/>
            <person name="Venter S.N."/>
        </authorList>
    </citation>
    <scope>NUCLEOTIDE SEQUENCE [LARGE SCALE GENOMIC DNA]</scope>
    <source>
        <strain evidence="15">QC88-366</strain>
    </source>
</reference>
<dbReference type="AlphaFoldDB" id="A0A2K1QBA4"/>
<evidence type="ECO:0000256" key="3">
    <source>
        <dbReference type="ARBA" id="ARBA00011180"/>
    </source>
</evidence>
<evidence type="ECO:0000256" key="2">
    <source>
        <dbReference type="ARBA" id="ARBA00009984"/>
    </source>
</evidence>
<dbReference type="Pfam" id="PF07963">
    <property type="entry name" value="N_methyl"/>
    <property type="match status" value="1"/>
</dbReference>
<dbReference type="InterPro" id="IPR045584">
    <property type="entry name" value="Pilin-like"/>
</dbReference>
<dbReference type="InterPro" id="IPR013545">
    <property type="entry name" value="T2SS_protein-GspG_C"/>
</dbReference>
<dbReference type="InterPro" id="IPR010054">
    <property type="entry name" value="Type2_sec_GspG"/>
</dbReference>
<dbReference type="GO" id="GO:0015628">
    <property type="term" value="P:protein secretion by the type II secretion system"/>
    <property type="evidence" value="ECO:0007669"/>
    <property type="project" value="InterPro"/>
</dbReference>
<dbReference type="NCBIfam" id="TIGR02532">
    <property type="entry name" value="IV_pilin_GFxxxE"/>
    <property type="match status" value="1"/>
</dbReference>
<feature type="domain" description="Type II secretion system protein GspG C-terminal" evidence="13">
    <location>
        <begin position="37"/>
        <end position="137"/>
    </location>
</feature>
<comment type="subcellular location">
    <subcellularLocation>
        <location evidence="1">Cell inner membrane</location>
        <topology evidence="1">Single-pass membrane protein</topology>
    </subcellularLocation>
</comment>
<keyword evidence="10 12" id="KW-0472">Membrane</keyword>
<evidence type="ECO:0000256" key="11">
    <source>
        <dbReference type="ARBA" id="ARBA00045631"/>
    </source>
</evidence>
<dbReference type="RefSeq" id="WP_103059154.1">
    <property type="nucleotide sequence ID" value="NZ_BSOF01000007.1"/>
</dbReference>
<dbReference type="InterPro" id="IPR000983">
    <property type="entry name" value="Bac_GSPG_pilin"/>
</dbReference>
<evidence type="ECO:0000256" key="1">
    <source>
        <dbReference type="ARBA" id="ARBA00004377"/>
    </source>
</evidence>
<dbReference type="Pfam" id="PF08334">
    <property type="entry name" value="T2SSG"/>
    <property type="match status" value="1"/>
</dbReference>
<dbReference type="OrthoDB" id="9795612at2"/>
<feature type="transmembrane region" description="Helical" evidence="12">
    <location>
        <begin position="15"/>
        <end position="35"/>
    </location>
</feature>
<evidence type="ECO:0000313" key="15">
    <source>
        <dbReference type="Proteomes" id="UP000236345"/>
    </source>
</evidence>
<dbReference type="PROSITE" id="PS00409">
    <property type="entry name" value="PROKAR_NTER_METHYL"/>
    <property type="match status" value="1"/>
</dbReference>
<keyword evidence="6" id="KW-0488">Methylation</keyword>